<accession>A0ABP8QLQ4</accession>
<keyword evidence="1" id="KW-0862">Zinc</keyword>
<proteinExistence type="predicted"/>
<evidence type="ECO:0000313" key="3">
    <source>
        <dbReference type="Proteomes" id="UP001500503"/>
    </source>
</evidence>
<dbReference type="RefSeq" id="WP_345469331.1">
    <property type="nucleotide sequence ID" value="NZ_BAABHF010000035.1"/>
</dbReference>
<dbReference type="EMBL" id="BAABHF010000035">
    <property type="protein sequence ID" value="GAA4504555.1"/>
    <property type="molecule type" value="Genomic_DNA"/>
</dbReference>
<keyword evidence="3" id="KW-1185">Reference proteome</keyword>
<organism evidence="2 3">
    <name type="scientific">Actinoallomurus oryzae</name>
    <dbReference type="NCBI Taxonomy" id="502180"/>
    <lineage>
        <taxon>Bacteria</taxon>
        <taxon>Bacillati</taxon>
        <taxon>Actinomycetota</taxon>
        <taxon>Actinomycetes</taxon>
        <taxon>Streptosporangiales</taxon>
        <taxon>Thermomonosporaceae</taxon>
        <taxon>Actinoallomurus</taxon>
    </lineage>
</organism>
<reference evidence="3" key="1">
    <citation type="journal article" date="2019" name="Int. J. Syst. Evol. Microbiol.">
        <title>The Global Catalogue of Microorganisms (GCM) 10K type strain sequencing project: providing services to taxonomists for standard genome sequencing and annotation.</title>
        <authorList>
            <consortium name="The Broad Institute Genomics Platform"/>
            <consortium name="The Broad Institute Genome Sequencing Center for Infectious Disease"/>
            <person name="Wu L."/>
            <person name="Ma J."/>
        </authorList>
    </citation>
    <scope>NUCLEOTIDE SEQUENCE [LARGE SCALE GENOMIC DNA]</scope>
    <source>
        <strain evidence="3">JCM 17933</strain>
    </source>
</reference>
<evidence type="ECO:0000313" key="2">
    <source>
        <dbReference type="EMBL" id="GAA4504555.1"/>
    </source>
</evidence>
<dbReference type="Gene3D" id="3.40.50.10320">
    <property type="entry name" value="LmbE-like"/>
    <property type="match status" value="1"/>
</dbReference>
<sequence>MTADAGMWPSGTLGRLPGAKCVLAVVARPGDEACYLGAVLDAFRRNGSQVSVLAISRGDASPYNDSMERLTAVRPYEFDAAASALRASHCMLADYPEAELRRLPVARLAERVIRMVREWRVDLLLTVDGRLGDRIAACVACHAGRELNVPVLGWTLPHDVAKVVRETTGLSVTGDADLRIDFELRVPRNAQQYAMRAHGSQARGDGTHLARLAVQGDREWLRWLVPCGDVAEKEKGRA</sequence>
<evidence type="ECO:0000256" key="1">
    <source>
        <dbReference type="ARBA" id="ARBA00022833"/>
    </source>
</evidence>
<gene>
    <name evidence="2" type="ORF">GCM10023191_059040</name>
</gene>
<dbReference type="Pfam" id="PF02585">
    <property type="entry name" value="PIG-L"/>
    <property type="match status" value="1"/>
</dbReference>
<dbReference type="InterPro" id="IPR024078">
    <property type="entry name" value="LmbE-like_dom_sf"/>
</dbReference>
<name>A0ABP8QLQ4_9ACTN</name>
<comment type="caution">
    <text evidence="2">The sequence shown here is derived from an EMBL/GenBank/DDBJ whole genome shotgun (WGS) entry which is preliminary data.</text>
</comment>
<dbReference type="InterPro" id="IPR003737">
    <property type="entry name" value="GlcNAc_PI_deacetylase-related"/>
</dbReference>
<dbReference type="Proteomes" id="UP001500503">
    <property type="component" value="Unassembled WGS sequence"/>
</dbReference>
<protein>
    <submittedName>
        <fullName evidence="2">Uncharacterized protein</fullName>
    </submittedName>
</protein>
<dbReference type="SUPFAM" id="SSF102588">
    <property type="entry name" value="LmbE-like"/>
    <property type="match status" value="1"/>
</dbReference>